<protein>
    <submittedName>
        <fullName evidence="2">Uncharacterized protein</fullName>
    </submittedName>
</protein>
<name>A0A9W7TMW3_TRIRA</name>
<dbReference type="EMBL" id="JAFHDT010000013">
    <property type="protein sequence ID" value="KAI7801928.1"/>
    <property type="molecule type" value="Genomic_DNA"/>
</dbReference>
<feature type="compositionally biased region" description="Low complexity" evidence="1">
    <location>
        <begin position="95"/>
        <end position="118"/>
    </location>
</feature>
<accession>A0A9W7TMW3</accession>
<evidence type="ECO:0000313" key="2">
    <source>
        <dbReference type="EMBL" id="KAI7801928.1"/>
    </source>
</evidence>
<dbReference type="PANTHER" id="PTHR33480:SF5">
    <property type="entry name" value="SI:DKEY-51D8.9"/>
    <property type="match status" value="1"/>
</dbReference>
<dbReference type="Proteomes" id="UP001059041">
    <property type="component" value="Linkage Group LG13"/>
</dbReference>
<comment type="caution">
    <text evidence="2">The sequence shown here is derived from an EMBL/GenBank/DDBJ whole genome shotgun (WGS) entry which is preliminary data.</text>
</comment>
<sequence length="856" mass="98408">MDAVSYFSDPLFDSSDESTHEPCTTISAERPRRNCHRPIQRSLLESDDSCGDSEDEYIPNSREESTGENSDSDYSLELSLKNKTKSSIHQRSNKSLSLSRFDSSQSRSESSSLSRFDSGQSRSFEASLDSVQRFLDCREDRSREKTVQTYSIKDKSVSMPLEEDSSVYVKPVSKKEDGSRRYNKKHHCLYCGKVVQKMSRHLLRRHSDVVEVAKALSLPKNSKERRLQLDYIRNKGNFEHNIEVLESRKGKLIPWKQPKKKTQGQEFMHCVYCYGLFTRKVMWRHFQVCNFKPQGNPSKRGKTRVQALCAFAEPAPSGFSDAYWKFLNNMNQDEVAVAIKGDRCILEYGFRLFNKNENVVSQHQYVRQKLRELGRLVLEAKKLTHVKTIKELIKPEKYSSVVRAARCLAGFNNETGKYQRPSLARKVGHGLHALAMFIKSEGLKMKDQQTAKDAEEFALLYQESWKFDIASQALTQLNQSKWNSPQILPFTQDVQKLHCYLSEKQQKQFNALQKEPSSLNWKELAKVTLAQVILFNRRRAGEVSRMPLSVYLSKHTSEAHEDVNLALTALEQKLCKHFVRIAIVGKRGRKVPVLLTPLMRESLDKLTEKREECGVLNENGYLFALPHSVHYLRGSDCIRQFVNECDDIKHPKALTSTKLRKHIATLSTVLNLKTTELDQLADFLGHNIEVHRKHYRLPEGTLQLAKISKVLLALEQGRLGEYKGKNLDEIQLDVNETLDIDVDGCSQEEDDLIPEAQETEVKDIQEPNSTVVLNQHQRKSPKKRGKQAAVKRSWTPDECAAVERHLKKFIVRNQVPGKIDCESCIDAEPQTLGTRDWKSVKYYIKNRISAIRRRVQ</sequence>
<dbReference type="PANTHER" id="PTHR33480">
    <property type="entry name" value="SET DOMAIN-CONTAINING PROTEIN-RELATED"/>
    <property type="match status" value="1"/>
</dbReference>
<evidence type="ECO:0000256" key="1">
    <source>
        <dbReference type="SAM" id="MobiDB-lite"/>
    </source>
</evidence>
<proteinExistence type="predicted"/>
<dbReference type="AlphaFoldDB" id="A0A9W7TMW3"/>
<reference evidence="2" key="1">
    <citation type="submission" date="2021-02" db="EMBL/GenBank/DDBJ databases">
        <title>Comparative genomics reveals that relaxation of natural selection precedes convergent phenotypic evolution of cavefish.</title>
        <authorList>
            <person name="Peng Z."/>
        </authorList>
    </citation>
    <scope>NUCLEOTIDE SEQUENCE</scope>
    <source>
        <tissue evidence="2">Muscle</tissue>
    </source>
</reference>
<organism evidence="2 3">
    <name type="scientific">Triplophysa rosa</name>
    <name type="common">Cave loach</name>
    <dbReference type="NCBI Taxonomy" id="992332"/>
    <lineage>
        <taxon>Eukaryota</taxon>
        <taxon>Metazoa</taxon>
        <taxon>Chordata</taxon>
        <taxon>Craniata</taxon>
        <taxon>Vertebrata</taxon>
        <taxon>Euteleostomi</taxon>
        <taxon>Actinopterygii</taxon>
        <taxon>Neopterygii</taxon>
        <taxon>Teleostei</taxon>
        <taxon>Ostariophysi</taxon>
        <taxon>Cypriniformes</taxon>
        <taxon>Nemacheilidae</taxon>
        <taxon>Triplophysa</taxon>
    </lineage>
</organism>
<evidence type="ECO:0000313" key="3">
    <source>
        <dbReference type="Proteomes" id="UP001059041"/>
    </source>
</evidence>
<feature type="region of interest" description="Disordered" evidence="1">
    <location>
        <begin position="1"/>
        <end position="119"/>
    </location>
</feature>
<feature type="compositionally biased region" description="Basic residues" evidence="1">
    <location>
        <begin position="82"/>
        <end position="92"/>
    </location>
</feature>
<feature type="compositionally biased region" description="Acidic residues" evidence="1">
    <location>
        <begin position="45"/>
        <end position="57"/>
    </location>
</feature>
<keyword evidence="3" id="KW-1185">Reference proteome</keyword>
<gene>
    <name evidence="2" type="ORF">IRJ41_017834</name>
</gene>